<keyword evidence="2" id="KW-1185">Reference proteome</keyword>
<sequence length="81" mass="8964">MNVYFPVLTSNECQSILRHEAEPFPTMNHSSGVYQLLLQLPQETQTGHAERDNRCFDLRLAQSPAAAVVALHMVRGAPMGA</sequence>
<dbReference type="AlphaFoldDB" id="A0A8H7ATN2"/>
<reference evidence="1" key="1">
    <citation type="submission" date="2020-02" db="EMBL/GenBank/DDBJ databases">
        <authorList>
            <person name="Palmer J.M."/>
        </authorList>
    </citation>
    <scope>NUCLEOTIDE SEQUENCE</scope>
    <source>
        <strain evidence="1">EPUS1.4</strain>
        <tissue evidence="1">Thallus</tissue>
    </source>
</reference>
<evidence type="ECO:0000313" key="1">
    <source>
        <dbReference type="EMBL" id="KAF7513334.1"/>
    </source>
</evidence>
<dbReference type="EMBL" id="JAACFV010000006">
    <property type="protein sequence ID" value="KAF7513334.1"/>
    <property type="molecule type" value="Genomic_DNA"/>
</dbReference>
<name>A0A8H7ATN2_9EURO</name>
<dbReference type="Proteomes" id="UP000606974">
    <property type="component" value="Unassembled WGS sequence"/>
</dbReference>
<proteinExistence type="predicted"/>
<organism evidence="1 2">
    <name type="scientific">Endocarpon pusillum</name>
    <dbReference type="NCBI Taxonomy" id="364733"/>
    <lineage>
        <taxon>Eukaryota</taxon>
        <taxon>Fungi</taxon>
        <taxon>Dikarya</taxon>
        <taxon>Ascomycota</taxon>
        <taxon>Pezizomycotina</taxon>
        <taxon>Eurotiomycetes</taxon>
        <taxon>Chaetothyriomycetidae</taxon>
        <taxon>Verrucariales</taxon>
        <taxon>Verrucariaceae</taxon>
        <taxon>Endocarpon</taxon>
    </lineage>
</organism>
<comment type="caution">
    <text evidence="1">The sequence shown here is derived from an EMBL/GenBank/DDBJ whole genome shotgun (WGS) entry which is preliminary data.</text>
</comment>
<gene>
    <name evidence="1" type="ORF">GJ744_009755</name>
</gene>
<protein>
    <submittedName>
        <fullName evidence="1">Uncharacterized protein</fullName>
    </submittedName>
</protein>
<accession>A0A8H7ATN2</accession>
<evidence type="ECO:0000313" key="2">
    <source>
        <dbReference type="Proteomes" id="UP000606974"/>
    </source>
</evidence>